<dbReference type="AlphaFoldDB" id="A0A1X0QLD8"/>
<dbReference type="VEuPathDB" id="MicrosporidiaDB:HERIO_311"/>
<evidence type="ECO:0000313" key="2">
    <source>
        <dbReference type="Proteomes" id="UP000192501"/>
    </source>
</evidence>
<dbReference type="Gene3D" id="2.130.10.10">
    <property type="entry name" value="YVTN repeat-like/Quinoprotein amine dehydrogenase"/>
    <property type="match status" value="2"/>
</dbReference>
<gene>
    <name evidence="1" type="ORF">A0H76_505</name>
</gene>
<dbReference type="InterPro" id="IPR015943">
    <property type="entry name" value="WD40/YVTN_repeat-like_dom_sf"/>
</dbReference>
<name>A0A1X0QLD8_9MICR</name>
<reference evidence="1 2" key="1">
    <citation type="journal article" date="2017" name="Environ. Microbiol.">
        <title>Decay of the glycolytic pathway and adaptation to intranuclear parasitism within Enterocytozoonidae microsporidia.</title>
        <authorList>
            <person name="Wiredu Boakye D."/>
            <person name="Jaroenlak P."/>
            <person name="Prachumwat A."/>
            <person name="Williams T.A."/>
            <person name="Bateman K.S."/>
            <person name="Itsathitphaisarn O."/>
            <person name="Sritunyalucksana K."/>
            <person name="Paszkiewicz K.H."/>
            <person name="Moore K.A."/>
            <person name="Stentiford G.D."/>
            <person name="Williams B.A."/>
        </authorList>
    </citation>
    <scope>NUCLEOTIDE SEQUENCE [LARGE SCALE GENOMIC DNA]</scope>
    <source>
        <strain evidence="2">canceri</strain>
    </source>
</reference>
<proteinExistence type="predicted"/>
<dbReference type="InterPro" id="IPR011047">
    <property type="entry name" value="Quinoprotein_ADH-like_sf"/>
</dbReference>
<dbReference type="EMBL" id="LTAI01000015">
    <property type="protein sequence ID" value="ORE00496.1"/>
    <property type="molecule type" value="Genomic_DNA"/>
</dbReference>
<dbReference type="SUPFAM" id="SSF50998">
    <property type="entry name" value="Quinoprotein alcohol dehydrogenase-like"/>
    <property type="match status" value="1"/>
</dbReference>
<organism evidence="1 2">
    <name type="scientific">Hepatospora eriocheir</name>
    <dbReference type="NCBI Taxonomy" id="1081669"/>
    <lineage>
        <taxon>Eukaryota</taxon>
        <taxon>Fungi</taxon>
        <taxon>Fungi incertae sedis</taxon>
        <taxon>Microsporidia</taxon>
        <taxon>Hepatosporidae</taxon>
        <taxon>Hepatospora</taxon>
    </lineage>
</organism>
<accession>A0A1X0QLD8</accession>
<sequence length="609" mass="71855">MKITEFNYKTENCSLVSPITDIIQYKSKIYYSQNNNIKSLTDNTIFVFDFRIVKLKVILDHFIVIGTHDISILYDDLWINKKYDYFIADCNLNYVLLYNKKIYNLQSNELICELPLKSIIKANFNNESLNVCSYDKYYLIDIKDFSLNEFDNRGRVFDLIENNNNIYHASEDRTIKINNEVKIQEYRNYFFKLLVFENELHTLNRDGYYRVYDLKTLKELVKIYFFENSLSTISVFNNNTYLGFNNGMILSFNITDKIIKNILPTPSLIKNTSSLSKVCCYYKNNSFLIFGNKKGFISINDKVYKLTDCAIKNIEMNEKLVIVLNHRNESILFNLSDETVLYKTQNSFNRIFDKIDIVNLFPYFNFSSYMEISDEFTFIGNLTGHLFLLKNNSVVDVLKLNGSIESIYKDIITTSIGYVYSIKLYKERIFIEKYKKYNFRIITSIYSENNFIISLSNGSVYLNNQLLFNFNSTISSLCYKNNILYFSSLDTFYKYYNNEIIKVCNIEGYVYKTVVYKSTILLSCDSHKIYVVENDIVKNLKIHTNRIVDLHIKNNLLYTLSYDKTIKVVDLNSFKVIKEYKHSLFHPYKIVVTDKIIIIGNFIETLLIN</sequence>
<evidence type="ECO:0000313" key="1">
    <source>
        <dbReference type="EMBL" id="ORE00496.1"/>
    </source>
</evidence>
<protein>
    <submittedName>
        <fullName evidence="1">Uncharacterized protein</fullName>
    </submittedName>
</protein>
<dbReference type="VEuPathDB" id="MicrosporidiaDB:A0H76_505"/>
<dbReference type="Proteomes" id="UP000192501">
    <property type="component" value="Unassembled WGS sequence"/>
</dbReference>
<comment type="caution">
    <text evidence="1">The sequence shown here is derived from an EMBL/GenBank/DDBJ whole genome shotgun (WGS) entry which is preliminary data.</text>
</comment>